<sequence>MAEKKSDPFWRLNNPIMWGVLATVAVIFFGVWAANQSVCQTNFWGSQSCGGSKWSAFLEAAPNEVGDTLAGFAGALAFVWLIVTVWLQATELREQRDEFEKMAKAQDAQLKLVSSQQEDVNQDAVLLGVKRRFQSLNENTVSYLAHPVGQPYSHVGGRISPRGANPQVVEFYQDLNKCLVKAVKRQHEGRLDLEESISRGFGGEKAQLLEALWYMEGLVKNKSSLSLAGNMHQSDVKLEHSAMLLREIVTILSQTEESKK</sequence>
<keyword evidence="1" id="KW-0472">Membrane</keyword>
<dbReference type="RefSeq" id="WP_260002801.1">
    <property type="nucleotide sequence ID" value="NZ_CP081078.1"/>
</dbReference>
<keyword evidence="1" id="KW-1133">Transmembrane helix</keyword>
<keyword evidence="3" id="KW-1185">Reference proteome</keyword>
<dbReference type="Proteomes" id="UP001058184">
    <property type="component" value="Chromosome"/>
</dbReference>
<organism evidence="2 3">
    <name type="scientific">Leisingera caerulea</name>
    <name type="common">Phaeobacter caeruleus</name>
    <dbReference type="NCBI Taxonomy" id="506591"/>
    <lineage>
        <taxon>Bacteria</taxon>
        <taxon>Pseudomonadati</taxon>
        <taxon>Pseudomonadota</taxon>
        <taxon>Alphaproteobacteria</taxon>
        <taxon>Rhodobacterales</taxon>
        <taxon>Roseobacteraceae</taxon>
        <taxon>Leisingera</taxon>
    </lineage>
</organism>
<protein>
    <submittedName>
        <fullName evidence="2">Uncharacterized protein</fullName>
    </submittedName>
</protein>
<feature type="transmembrane region" description="Helical" evidence="1">
    <location>
        <begin position="69"/>
        <end position="87"/>
    </location>
</feature>
<keyword evidence="1" id="KW-0812">Transmembrane</keyword>
<evidence type="ECO:0000313" key="2">
    <source>
        <dbReference type="EMBL" id="UWQ58863.1"/>
    </source>
</evidence>
<evidence type="ECO:0000256" key="1">
    <source>
        <dbReference type="SAM" id="Phobius"/>
    </source>
</evidence>
<name>A0ABY5WXH0_LEICA</name>
<proteinExistence type="predicted"/>
<gene>
    <name evidence="2" type="ORF">K3722_01645</name>
</gene>
<reference evidence="2" key="1">
    <citation type="submission" date="2021-08" db="EMBL/GenBank/DDBJ databases">
        <authorList>
            <person name="Nwanade C."/>
            <person name="Wang M."/>
            <person name="Masoudi A."/>
            <person name="Yu Z."/>
            <person name="Liu J."/>
        </authorList>
    </citation>
    <scope>NUCLEOTIDE SEQUENCE</scope>
    <source>
        <strain evidence="2">S141</strain>
    </source>
</reference>
<dbReference type="EMBL" id="CP081078">
    <property type="protein sequence ID" value="UWQ58863.1"/>
    <property type="molecule type" value="Genomic_DNA"/>
</dbReference>
<feature type="transmembrane region" description="Helical" evidence="1">
    <location>
        <begin position="12"/>
        <end position="34"/>
    </location>
</feature>
<accession>A0ABY5WXH0</accession>
<evidence type="ECO:0000313" key="3">
    <source>
        <dbReference type="Proteomes" id="UP001058184"/>
    </source>
</evidence>